<keyword evidence="6 8" id="KW-1133">Transmembrane helix</keyword>
<feature type="domain" description="Glycosyltransferase 2-like" evidence="9">
    <location>
        <begin position="6"/>
        <end position="172"/>
    </location>
</feature>
<dbReference type="Gene3D" id="3.90.550.10">
    <property type="entry name" value="Spore Coat Polysaccharide Biosynthesis Protein SpsA, Chain A"/>
    <property type="match status" value="1"/>
</dbReference>
<evidence type="ECO:0000256" key="4">
    <source>
        <dbReference type="ARBA" id="ARBA00022679"/>
    </source>
</evidence>
<dbReference type="GO" id="GO:0016020">
    <property type="term" value="C:membrane"/>
    <property type="evidence" value="ECO:0007669"/>
    <property type="project" value="UniProtKB-SubCell"/>
</dbReference>
<dbReference type="STRING" id="1802069.A2970_01340"/>
<gene>
    <name evidence="11" type="ORF">A2970_01340</name>
</gene>
<sequence length="368" mass="41645">MKKVAVITPTFNEIGSIKNLVDGIFALAAHLPNWDIHVLIVDSHSTDGTIEAVKKLQKKYQNLHLLETEKEGLGKAYIRGFRYAEETINPYLVFEIDADGQHDPVRIPSFIREIEQGADFVVGTRYSKGGSIPSNWRIHRKILSAGANLFVRLGFMKLSLTEWTNGYRAIKFWLVKKAYDHLQNYSGYVFQVAFLDFALKQGAVIREVPVHFKERLTGESKINAPEYTLQTMFYVLTHSSFIKFVVVGLIGFAIDFGLSYLGIQKMHLTVWIATVLSTETAIVSNFLLNNFWSFRHKKIEAGGGGILSGFLKFNVVSSGSIVIQAVGMQILTSIFGTQLWYLYKVLIIALVIIPYSYILYNKVIWKSK</sequence>
<organism evidence="11 12">
    <name type="scientific">Candidatus Roizmanbacteria bacterium RIFCSPLOWO2_01_FULL_44_13</name>
    <dbReference type="NCBI Taxonomy" id="1802069"/>
    <lineage>
        <taxon>Bacteria</taxon>
        <taxon>Candidatus Roizmaniibacteriota</taxon>
    </lineage>
</organism>
<keyword evidence="7 8" id="KW-0472">Membrane</keyword>
<dbReference type="Pfam" id="PF00535">
    <property type="entry name" value="Glycos_transf_2"/>
    <property type="match status" value="1"/>
</dbReference>
<accession>A0A1F7JAL2</accession>
<name>A0A1F7JAL2_9BACT</name>
<feature type="domain" description="GtrA/DPMS transmembrane" evidence="10">
    <location>
        <begin position="243"/>
        <end position="365"/>
    </location>
</feature>
<evidence type="ECO:0000313" key="11">
    <source>
        <dbReference type="EMBL" id="OGK52649.1"/>
    </source>
</evidence>
<evidence type="ECO:0000256" key="7">
    <source>
        <dbReference type="ARBA" id="ARBA00023136"/>
    </source>
</evidence>
<evidence type="ECO:0000256" key="8">
    <source>
        <dbReference type="SAM" id="Phobius"/>
    </source>
</evidence>
<keyword evidence="4" id="KW-0808">Transferase</keyword>
<feature type="transmembrane region" description="Helical" evidence="8">
    <location>
        <begin position="341"/>
        <end position="360"/>
    </location>
</feature>
<reference evidence="11 12" key="1">
    <citation type="journal article" date="2016" name="Nat. Commun.">
        <title>Thousands of microbial genomes shed light on interconnected biogeochemical processes in an aquifer system.</title>
        <authorList>
            <person name="Anantharaman K."/>
            <person name="Brown C.T."/>
            <person name="Hug L.A."/>
            <person name="Sharon I."/>
            <person name="Castelle C.J."/>
            <person name="Probst A.J."/>
            <person name="Thomas B.C."/>
            <person name="Singh A."/>
            <person name="Wilkins M.J."/>
            <person name="Karaoz U."/>
            <person name="Brodie E.L."/>
            <person name="Williams K.H."/>
            <person name="Hubbard S.S."/>
            <person name="Banfield J.F."/>
        </authorList>
    </citation>
    <scope>NUCLEOTIDE SEQUENCE [LARGE SCALE GENOMIC DNA]</scope>
</reference>
<keyword evidence="5 8" id="KW-0812">Transmembrane</keyword>
<comment type="subcellular location">
    <subcellularLocation>
        <location evidence="1">Membrane</location>
        <topology evidence="1">Multi-pass membrane protein</topology>
    </subcellularLocation>
</comment>
<dbReference type="Proteomes" id="UP000178857">
    <property type="component" value="Unassembled WGS sequence"/>
</dbReference>
<evidence type="ECO:0000256" key="1">
    <source>
        <dbReference type="ARBA" id="ARBA00004141"/>
    </source>
</evidence>
<dbReference type="InterPro" id="IPR039528">
    <property type="entry name" value="DPM1-like"/>
</dbReference>
<dbReference type="CDD" id="cd06442">
    <property type="entry name" value="DPM1_like"/>
    <property type="match status" value="1"/>
</dbReference>
<dbReference type="GO" id="GO:0004582">
    <property type="term" value="F:dolichyl-phosphate beta-D-mannosyltransferase activity"/>
    <property type="evidence" value="ECO:0007669"/>
    <property type="project" value="InterPro"/>
</dbReference>
<evidence type="ECO:0000256" key="3">
    <source>
        <dbReference type="ARBA" id="ARBA00022676"/>
    </source>
</evidence>
<comment type="caution">
    <text evidence="11">The sequence shown here is derived from an EMBL/GenBank/DDBJ whole genome shotgun (WGS) entry which is preliminary data.</text>
</comment>
<dbReference type="SUPFAM" id="SSF53448">
    <property type="entry name" value="Nucleotide-diphospho-sugar transferases"/>
    <property type="match status" value="1"/>
</dbReference>
<dbReference type="AlphaFoldDB" id="A0A1F7JAL2"/>
<feature type="transmembrane region" description="Helical" evidence="8">
    <location>
        <begin position="241"/>
        <end position="263"/>
    </location>
</feature>
<dbReference type="Pfam" id="PF04138">
    <property type="entry name" value="GtrA_DPMS_TM"/>
    <property type="match status" value="1"/>
</dbReference>
<comment type="similarity">
    <text evidence="2">Belongs to the glycosyltransferase 2 family.</text>
</comment>
<evidence type="ECO:0000256" key="5">
    <source>
        <dbReference type="ARBA" id="ARBA00022692"/>
    </source>
</evidence>
<dbReference type="GO" id="GO:0009247">
    <property type="term" value="P:glycolipid biosynthetic process"/>
    <property type="evidence" value="ECO:0007669"/>
    <property type="project" value="TreeGrafter"/>
</dbReference>
<proteinExistence type="inferred from homology"/>
<dbReference type="InterPro" id="IPR029044">
    <property type="entry name" value="Nucleotide-diphossugar_trans"/>
</dbReference>
<feature type="transmembrane region" description="Helical" evidence="8">
    <location>
        <begin position="269"/>
        <end position="292"/>
    </location>
</feature>
<dbReference type="PANTHER" id="PTHR43398:SF1">
    <property type="entry name" value="DOLICHOL-PHOSPHATE MANNOSYLTRANSFERASE SUBUNIT 1"/>
    <property type="match status" value="1"/>
</dbReference>
<evidence type="ECO:0008006" key="13">
    <source>
        <dbReference type="Google" id="ProtNLM"/>
    </source>
</evidence>
<evidence type="ECO:0000259" key="10">
    <source>
        <dbReference type="Pfam" id="PF04138"/>
    </source>
</evidence>
<dbReference type="EMBL" id="MGAT01000017">
    <property type="protein sequence ID" value="OGK52649.1"/>
    <property type="molecule type" value="Genomic_DNA"/>
</dbReference>
<keyword evidence="3" id="KW-0328">Glycosyltransferase</keyword>
<dbReference type="InterPro" id="IPR007267">
    <property type="entry name" value="GtrA_DPMS_TM"/>
</dbReference>
<dbReference type="InterPro" id="IPR001173">
    <property type="entry name" value="Glyco_trans_2-like"/>
</dbReference>
<dbReference type="PANTHER" id="PTHR43398">
    <property type="entry name" value="DOLICHOL-PHOSPHATE MANNOSYLTRANSFERASE SUBUNIT 1"/>
    <property type="match status" value="1"/>
</dbReference>
<dbReference type="GO" id="GO:0000271">
    <property type="term" value="P:polysaccharide biosynthetic process"/>
    <property type="evidence" value="ECO:0007669"/>
    <property type="project" value="InterPro"/>
</dbReference>
<evidence type="ECO:0000259" key="9">
    <source>
        <dbReference type="Pfam" id="PF00535"/>
    </source>
</evidence>
<evidence type="ECO:0000313" key="12">
    <source>
        <dbReference type="Proteomes" id="UP000178857"/>
    </source>
</evidence>
<protein>
    <recommendedName>
        <fullName evidence="13">Glycosyltransferase 2-like domain-containing protein</fullName>
    </recommendedName>
</protein>
<evidence type="ECO:0000256" key="2">
    <source>
        <dbReference type="ARBA" id="ARBA00006739"/>
    </source>
</evidence>
<evidence type="ECO:0000256" key="6">
    <source>
        <dbReference type="ARBA" id="ARBA00022989"/>
    </source>
</evidence>